<keyword evidence="4" id="KW-0812">Transmembrane</keyword>
<evidence type="ECO:0000256" key="5">
    <source>
        <dbReference type="ARBA" id="ARBA00022832"/>
    </source>
</evidence>
<keyword evidence="12" id="KW-1185">Reference proteome</keyword>
<name>A0A4C1YXC2_EUMVA</name>
<feature type="compositionally biased region" description="Acidic residues" evidence="10">
    <location>
        <begin position="205"/>
        <end position="220"/>
    </location>
</feature>
<dbReference type="OrthoDB" id="6430887at2759"/>
<protein>
    <submittedName>
        <fullName evidence="11">Elongation of very long chain fatty acids protein 7</fullName>
    </submittedName>
</protein>
<accession>A0A4C1YXC2</accession>
<evidence type="ECO:0000256" key="7">
    <source>
        <dbReference type="ARBA" id="ARBA00023098"/>
    </source>
</evidence>
<keyword evidence="7" id="KW-0443">Lipid metabolism</keyword>
<evidence type="ECO:0000256" key="9">
    <source>
        <dbReference type="ARBA" id="ARBA00023160"/>
    </source>
</evidence>
<evidence type="ECO:0000313" key="12">
    <source>
        <dbReference type="Proteomes" id="UP000299102"/>
    </source>
</evidence>
<dbReference type="STRING" id="151549.A0A4C1YXC2"/>
<dbReference type="Pfam" id="PF01151">
    <property type="entry name" value="ELO"/>
    <property type="match status" value="1"/>
</dbReference>
<evidence type="ECO:0000256" key="8">
    <source>
        <dbReference type="ARBA" id="ARBA00023136"/>
    </source>
</evidence>
<dbReference type="Proteomes" id="UP000299102">
    <property type="component" value="Unassembled WGS sequence"/>
</dbReference>
<comment type="caution">
    <text evidence="11">The sequence shown here is derived from an EMBL/GenBank/DDBJ whole genome shotgun (WGS) entry which is preliminary data.</text>
</comment>
<evidence type="ECO:0000256" key="6">
    <source>
        <dbReference type="ARBA" id="ARBA00022989"/>
    </source>
</evidence>
<keyword evidence="3" id="KW-0808">Transferase</keyword>
<dbReference type="GO" id="GO:0006633">
    <property type="term" value="P:fatty acid biosynthetic process"/>
    <property type="evidence" value="ECO:0007669"/>
    <property type="project" value="UniProtKB-KW"/>
</dbReference>
<evidence type="ECO:0000256" key="3">
    <source>
        <dbReference type="ARBA" id="ARBA00022679"/>
    </source>
</evidence>
<sequence length="228" mass="26067">MRIYDNGTRRYTLVDDVEARDAAGGRGDVRDTDGPLVDSWPLMSSPGPLLSSVLLYLALVALGPKLMRSRRPLQLTTLMTYYNAFQVILSCTICYKIHEYRNVFLLFGTVTNDSTQYTKVHSIQKGIFRYDPSSLPPTKQELLKQIKRNVFICNIWCNAHVRCPSEKLPENFGWTIIDGKYEYYWFDGPQSPSFESLSSDIQDITSEESEIDKDDSDVSSEDYKDLSD</sequence>
<dbReference type="InterPro" id="IPR002076">
    <property type="entry name" value="ELO_fam"/>
</dbReference>
<evidence type="ECO:0000256" key="1">
    <source>
        <dbReference type="ARBA" id="ARBA00004141"/>
    </source>
</evidence>
<keyword evidence="8" id="KW-0472">Membrane</keyword>
<organism evidence="11 12">
    <name type="scientific">Eumeta variegata</name>
    <name type="common">Bagworm moth</name>
    <name type="synonym">Eumeta japonica</name>
    <dbReference type="NCBI Taxonomy" id="151549"/>
    <lineage>
        <taxon>Eukaryota</taxon>
        <taxon>Metazoa</taxon>
        <taxon>Ecdysozoa</taxon>
        <taxon>Arthropoda</taxon>
        <taxon>Hexapoda</taxon>
        <taxon>Insecta</taxon>
        <taxon>Pterygota</taxon>
        <taxon>Neoptera</taxon>
        <taxon>Endopterygota</taxon>
        <taxon>Lepidoptera</taxon>
        <taxon>Glossata</taxon>
        <taxon>Ditrysia</taxon>
        <taxon>Tineoidea</taxon>
        <taxon>Psychidae</taxon>
        <taxon>Oiketicinae</taxon>
        <taxon>Eumeta</taxon>
    </lineage>
</organism>
<dbReference type="EMBL" id="BGZK01001419">
    <property type="protein sequence ID" value="GBP79572.1"/>
    <property type="molecule type" value="Genomic_DNA"/>
</dbReference>
<keyword evidence="2" id="KW-0444">Lipid biosynthesis</keyword>
<feature type="region of interest" description="Disordered" evidence="10">
    <location>
        <begin position="205"/>
        <end position="228"/>
    </location>
</feature>
<keyword evidence="6" id="KW-1133">Transmembrane helix</keyword>
<evidence type="ECO:0000256" key="10">
    <source>
        <dbReference type="SAM" id="MobiDB-lite"/>
    </source>
</evidence>
<evidence type="ECO:0000256" key="2">
    <source>
        <dbReference type="ARBA" id="ARBA00022516"/>
    </source>
</evidence>
<keyword evidence="5" id="KW-0276">Fatty acid metabolism</keyword>
<evidence type="ECO:0000256" key="4">
    <source>
        <dbReference type="ARBA" id="ARBA00022692"/>
    </source>
</evidence>
<keyword evidence="9" id="KW-0275">Fatty acid biosynthesis</keyword>
<comment type="subcellular location">
    <subcellularLocation>
        <location evidence="1">Membrane</location>
        <topology evidence="1">Multi-pass membrane protein</topology>
    </subcellularLocation>
</comment>
<dbReference type="GO" id="GO:0016020">
    <property type="term" value="C:membrane"/>
    <property type="evidence" value="ECO:0007669"/>
    <property type="project" value="UniProtKB-SubCell"/>
</dbReference>
<dbReference type="GO" id="GO:0009922">
    <property type="term" value="F:fatty acid elongase activity"/>
    <property type="evidence" value="ECO:0007669"/>
    <property type="project" value="InterPro"/>
</dbReference>
<gene>
    <name evidence="11" type="primary">Elovl7</name>
    <name evidence="11" type="ORF">EVAR_52030_1</name>
</gene>
<evidence type="ECO:0000313" key="11">
    <source>
        <dbReference type="EMBL" id="GBP79572.1"/>
    </source>
</evidence>
<reference evidence="11 12" key="1">
    <citation type="journal article" date="2019" name="Commun. Biol.">
        <title>The bagworm genome reveals a unique fibroin gene that provides high tensile strength.</title>
        <authorList>
            <person name="Kono N."/>
            <person name="Nakamura H."/>
            <person name="Ohtoshi R."/>
            <person name="Tomita M."/>
            <person name="Numata K."/>
            <person name="Arakawa K."/>
        </authorList>
    </citation>
    <scope>NUCLEOTIDE SEQUENCE [LARGE SCALE GENOMIC DNA]</scope>
</reference>
<dbReference type="AlphaFoldDB" id="A0A4C1YXC2"/>
<proteinExistence type="predicted"/>